<name>A0A644SMX4_9ZZZZ</name>
<gene>
    <name evidence="2" type="ORF">SDC9_01465</name>
</gene>
<keyword evidence="1" id="KW-0812">Transmembrane</keyword>
<proteinExistence type="predicted"/>
<feature type="transmembrane region" description="Helical" evidence="1">
    <location>
        <begin position="6"/>
        <end position="25"/>
    </location>
</feature>
<evidence type="ECO:0000256" key="1">
    <source>
        <dbReference type="SAM" id="Phobius"/>
    </source>
</evidence>
<keyword evidence="1" id="KW-0472">Membrane</keyword>
<keyword evidence="1" id="KW-1133">Transmembrane helix</keyword>
<evidence type="ECO:0000313" key="2">
    <source>
        <dbReference type="EMBL" id="MPL55983.1"/>
    </source>
</evidence>
<sequence>MNKNISLKKIIIANISLFIISFLLMKFSDFYRLNKECHWIYQYAHIWWMFFALPISMISSLILPILYFKKFGLNVLWILLGITPIILFITIPYQIERIHSVLKNIWTVIN</sequence>
<organism evidence="2">
    <name type="scientific">bioreactor metagenome</name>
    <dbReference type="NCBI Taxonomy" id="1076179"/>
    <lineage>
        <taxon>unclassified sequences</taxon>
        <taxon>metagenomes</taxon>
        <taxon>ecological metagenomes</taxon>
    </lineage>
</organism>
<protein>
    <submittedName>
        <fullName evidence="2">Uncharacterized protein</fullName>
    </submittedName>
</protein>
<comment type="caution">
    <text evidence="2">The sequence shown here is derived from an EMBL/GenBank/DDBJ whole genome shotgun (WGS) entry which is preliminary data.</text>
</comment>
<feature type="transmembrane region" description="Helical" evidence="1">
    <location>
        <begin position="74"/>
        <end position="93"/>
    </location>
</feature>
<reference evidence="2" key="1">
    <citation type="submission" date="2019-08" db="EMBL/GenBank/DDBJ databases">
        <authorList>
            <person name="Kucharzyk K."/>
            <person name="Murdoch R.W."/>
            <person name="Higgins S."/>
            <person name="Loffler F."/>
        </authorList>
    </citation>
    <scope>NUCLEOTIDE SEQUENCE</scope>
</reference>
<dbReference type="AlphaFoldDB" id="A0A644SMX4"/>
<dbReference type="EMBL" id="VSSQ01000002">
    <property type="protein sequence ID" value="MPL55983.1"/>
    <property type="molecule type" value="Genomic_DNA"/>
</dbReference>
<accession>A0A644SMX4</accession>
<feature type="transmembrane region" description="Helical" evidence="1">
    <location>
        <begin position="46"/>
        <end position="68"/>
    </location>
</feature>